<evidence type="ECO:0000256" key="1">
    <source>
        <dbReference type="SAM" id="SignalP"/>
    </source>
</evidence>
<sequence>MLLLLLLLLALSQPRSQEGPHPRPQMVIDVHMQRALEERQVMEVVDRPLDALQPRVLILGEVIVSSVGGFA</sequence>
<dbReference type="GeneID" id="37137746"/>
<keyword evidence="3" id="KW-1185">Reference proteome</keyword>
<name>A0A319CAY2_9EURO</name>
<reference evidence="2 3" key="1">
    <citation type="submission" date="2016-12" db="EMBL/GenBank/DDBJ databases">
        <title>The genomes of Aspergillus section Nigri reveals drivers in fungal speciation.</title>
        <authorList>
            <consortium name="DOE Joint Genome Institute"/>
            <person name="Vesth T.C."/>
            <person name="Nybo J."/>
            <person name="Theobald S."/>
            <person name="Brandl J."/>
            <person name="Frisvad J.C."/>
            <person name="Nielsen K.F."/>
            <person name="Lyhne E.K."/>
            <person name="Kogle M.E."/>
            <person name="Kuo A."/>
            <person name="Riley R."/>
            <person name="Clum A."/>
            <person name="Nolan M."/>
            <person name="Lipzen A."/>
            <person name="Salamov A."/>
            <person name="Henrissat B."/>
            <person name="Wiebenga A."/>
            <person name="De Vries R.P."/>
            <person name="Grigoriev I.V."/>
            <person name="Mortensen U.H."/>
            <person name="Andersen M.R."/>
            <person name="Baker S.E."/>
        </authorList>
    </citation>
    <scope>NUCLEOTIDE SEQUENCE [LARGE SCALE GENOMIC DNA]</scope>
    <source>
        <strain evidence="2 3">CBS 121591</strain>
    </source>
</reference>
<protein>
    <submittedName>
        <fullName evidence="2">Uncharacterized protein</fullName>
    </submittedName>
</protein>
<organism evidence="2 3">
    <name type="scientific">Aspergillus uvarum CBS 121591</name>
    <dbReference type="NCBI Taxonomy" id="1448315"/>
    <lineage>
        <taxon>Eukaryota</taxon>
        <taxon>Fungi</taxon>
        <taxon>Dikarya</taxon>
        <taxon>Ascomycota</taxon>
        <taxon>Pezizomycotina</taxon>
        <taxon>Eurotiomycetes</taxon>
        <taxon>Eurotiomycetidae</taxon>
        <taxon>Eurotiales</taxon>
        <taxon>Aspergillaceae</taxon>
        <taxon>Aspergillus</taxon>
        <taxon>Aspergillus subgen. Circumdati</taxon>
    </lineage>
</organism>
<proteinExistence type="predicted"/>
<dbReference type="EMBL" id="KZ821694">
    <property type="protein sequence ID" value="PYH82655.1"/>
    <property type="molecule type" value="Genomic_DNA"/>
</dbReference>
<feature type="signal peptide" evidence="1">
    <location>
        <begin position="1"/>
        <end position="16"/>
    </location>
</feature>
<dbReference type="AlphaFoldDB" id="A0A319CAY2"/>
<feature type="chain" id="PRO_5016345065" evidence="1">
    <location>
        <begin position="17"/>
        <end position="71"/>
    </location>
</feature>
<accession>A0A319CAY2</accession>
<dbReference type="RefSeq" id="XP_025492855.1">
    <property type="nucleotide sequence ID" value="XM_025635005.1"/>
</dbReference>
<dbReference type="VEuPathDB" id="FungiDB:BO82DRAFT_353616"/>
<gene>
    <name evidence="2" type="ORF">BO82DRAFT_353616</name>
</gene>
<evidence type="ECO:0000313" key="2">
    <source>
        <dbReference type="EMBL" id="PYH82655.1"/>
    </source>
</evidence>
<evidence type="ECO:0000313" key="3">
    <source>
        <dbReference type="Proteomes" id="UP000248340"/>
    </source>
</evidence>
<dbReference type="Proteomes" id="UP000248340">
    <property type="component" value="Unassembled WGS sequence"/>
</dbReference>
<keyword evidence="1" id="KW-0732">Signal</keyword>